<organism evidence="1 2">
    <name type="scientific">Diaporthe vaccinii</name>
    <dbReference type="NCBI Taxonomy" id="105482"/>
    <lineage>
        <taxon>Eukaryota</taxon>
        <taxon>Fungi</taxon>
        <taxon>Dikarya</taxon>
        <taxon>Ascomycota</taxon>
        <taxon>Pezizomycotina</taxon>
        <taxon>Sordariomycetes</taxon>
        <taxon>Sordariomycetidae</taxon>
        <taxon>Diaporthales</taxon>
        <taxon>Diaporthaceae</taxon>
        <taxon>Diaporthe</taxon>
        <taxon>Diaporthe eres species complex</taxon>
    </lineage>
</organism>
<name>A0ABR4EZI3_9PEZI</name>
<evidence type="ECO:0000313" key="2">
    <source>
        <dbReference type="Proteomes" id="UP001600888"/>
    </source>
</evidence>
<dbReference type="Proteomes" id="UP001600888">
    <property type="component" value="Unassembled WGS sequence"/>
</dbReference>
<evidence type="ECO:0008006" key="3">
    <source>
        <dbReference type="Google" id="ProtNLM"/>
    </source>
</evidence>
<keyword evidence="2" id="KW-1185">Reference proteome</keyword>
<accession>A0ABR4EZI3</accession>
<comment type="caution">
    <text evidence="1">The sequence shown here is derived from an EMBL/GenBank/DDBJ whole genome shotgun (WGS) entry which is preliminary data.</text>
</comment>
<protein>
    <recommendedName>
        <fullName evidence="3">Secreted protein</fullName>
    </recommendedName>
</protein>
<reference evidence="1 2" key="1">
    <citation type="submission" date="2024-03" db="EMBL/GenBank/DDBJ databases">
        <title>A high-quality draft genome sequence of Diaporthe vaccinii, a causative agent of upright dieback and viscid rot disease in cranberry plants.</title>
        <authorList>
            <person name="Sarrasin M."/>
            <person name="Lang B.F."/>
            <person name="Burger G."/>
        </authorList>
    </citation>
    <scope>NUCLEOTIDE SEQUENCE [LARGE SCALE GENOMIC DNA]</scope>
    <source>
        <strain evidence="1 2">IS7</strain>
    </source>
</reference>
<dbReference type="EMBL" id="JBAWTH010000019">
    <property type="protein sequence ID" value="KAL2287681.1"/>
    <property type="molecule type" value="Genomic_DNA"/>
</dbReference>
<proteinExistence type="predicted"/>
<evidence type="ECO:0000313" key="1">
    <source>
        <dbReference type="EMBL" id="KAL2287681.1"/>
    </source>
</evidence>
<gene>
    <name evidence="1" type="ORF">FJTKL_05052</name>
</gene>
<sequence>MALSLEYLHTLSSIIASCSLLSVPSRTVAPGQSIQKKVTRPLRLAFPYLPKPSCHCSDPVGRACPALSSITLSWVTQTSWRCRCSARSYRVPSCLWARPVMEELRELSSCDAPSAVKRYLASCREPSSLSVYPMRIARAASGRPVPSPLSPELVLESLGSRVWAESASG</sequence>